<proteinExistence type="predicted"/>
<dbReference type="FunFam" id="3.40.50.300:FF:000006">
    <property type="entry name" value="DNA-binding transcriptional regulator NtrC"/>
    <property type="match status" value="1"/>
</dbReference>
<reference evidence="11 12" key="1">
    <citation type="submission" date="2016-10" db="EMBL/GenBank/DDBJ databases">
        <authorList>
            <person name="de Groot N.N."/>
        </authorList>
    </citation>
    <scope>NUCLEOTIDE SEQUENCE [LARGE SCALE GENOMIC DNA]</scope>
    <source>
        <strain evidence="11 12">DSM 18979</strain>
    </source>
</reference>
<dbReference type="Pfam" id="PF00158">
    <property type="entry name" value="Sigma54_activat"/>
    <property type="match status" value="1"/>
</dbReference>
<dbReference type="EMBL" id="FOHU01000004">
    <property type="protein sequence ID" value="SET05316.1"/>
    <property type="molecule type" value="Genomic_DNA"/>
</dbReference>
<dbReference type="SUPFAM" id="SSF52172">
    <property type="entry name" value="CheY-like"/>
    <property type="match status" value="1"/>
</dbReference>
<evidence type="ECO:0000256" key="3">
    <source>
        <dbReference type="ARBA" id="ARBA00022741"/>
    </source>
</evidence>
<evidence type="ECO:0000256" key="4">
    <source>
        <dbReference type="ARBA" id="ARBA00022840"/>
    </source>
</evidence>
<evidence type="ECO:0000256" key="8">
    <source>
        <dbReference type="PROSITE-ProRule" id="PRU00169"/>
    </source>
</evidence>
<name>A0A1I0BEN8_9FIRM</name>
<accession>A0A1I0BEN8</accession>
<evidence type="ECO:0000259" key="9">
    <source>
        <dbReference type="PROSITE" id="PS50045"/>
    </source>
</evidence>
<dbReference type="SUPFAM" id="SSF46689">
    <property type="entry name" value="Homeodomain-like"/>
    <property type="match status" value="1"/>
</dbReference>
<keyword evidence="3" id="KW-0547">Nucleotide-binding</keyword>
<comment type="function">
    <text evidence="7">May play the central regulatory role in sporulation. It may be an element of the effector pathway responsible for the activation of sporulation genes in response to nutritional stress. Spo0A may act in concert with spo0H (a sigma factor) to control the expression of some genes that are critical to the sporulation process.</text>
</comment>
<evidence type="ECO:0000256" key="6">
    <source>
        <dbReference type="ARBA" id="ARBA00023163"/>
    </source>
</evidence>
<evidence type="ECO:0000256" key="5">
    <source>
        <dbReference type="ARBA" id="ARBA00023015"/>
    </source>
</evidence>
<feature type="modified residue" description="4-aspartylphosphate" evidence="8">
    <location>
        <position position="52"/>
    </location>
</feature>
<dbReference type="CDD" id="cd00009">
    <property type="entry name" value="AAA"/>
    <property type="match status" value="1"/>
</dbReference>
<dbReference type="GO" id="GO:0043565">
    <property type="term" value="F:sequence-specific DNA binding"/>
    <property type="evidence" value="ECO:0007669"/>
    <property type="project" value="InterPro"/>
</dbReference>
<dbReference type="InterPro" id="IPR001789">
    <property type="entry name" value="Sig_transdc_resp-reg_receiver"/>
</dbReference>
<dbReference type="InterPro" id="IPR011006">
    <property type="entry name" value="CheY-like_superfamily"/>
</dbReference>
<dbReference type="Proteomes" id="UP000199568">
    <property type="component" value="Unassembled WGS sequence"/>
</dbReference>
<keyword evidence="6" id="KW-0804">Transcription</keyword>
<dbReference type="Gene3D" id="3.40.50.300">
    <property type="entry name" value="P-loop containing nucleotide triphosphate hydrolases"/>
    <property type="match status" value="1"/>
</dbReference>
<dbReference type="Pfam" id="PF00072">
    <property type="entry name" value="Response_reg"/>
    <property type="match status" value="1"/>
</dbReference>
<dbReference type="Pfam" id="PF25601">
    <property type="entry name" value="AAA_lid_14"/>
    <property type="match status" value="1"/>
</dbReference>
<keyword evidence="5" id="KW-0805">Transcription regulation</keyword>
<dbReference type="AlphaFoldDB" id="A0A1I0BEN8"/>
<evidence type="ECO:0000256" key="2">
    <source>
        <dbReference type="ARBA" id="ARBA00022553"/>
    </source>
</evidence>
<organism evidence="11 12">
    <name type="scientific">Natronincola peptidivorans</name>
    <dbReference type="NCBI Taxonomy" id="426128"/>
    <lineage>
        <taxon>Bacteria</taxon>
        <taxon>Bacillati</taxon>
        <taxon>Bacillota</taxon>
        <taxon>Clostridia</taxon>
        <taxon>Peptostreptococcales</taxon>
        <taxon>Natronincolaceae</taxon>
        <taxon>Natronincola</taxon>
    </lineage>
</organism>
<dbReference type="PROSITE" id="PS50110">
    <property type="entry name" value="RESPONSE_REGULATORY"/>
    <property type="match status" value="1"/>
</dbReference>
<evidence type="ECO:0000259" key="10">
    <source>
        <dbReference type="PROSITE" id="PS50110"/>
    </source>
</evidence>
<dbReference type="GO" id="GO:0000160">
    <property type="term" value="P:phosphorelay signal transduction system"/>
    <property type="evidence" value="ECO:0007669"/>
    <property type="project" value="InterPro"/>
</dbReference>
<dbReference type="PROSITE" id="PS50045">
    <property type="entry name" value="SIGMA54_INTERACT_4"/>
    <property type="match status" value="1"/>
</dbReference>
<evidence type="ECO:0000313" key="12">
    <source>
        <dbReference type="Proteomes" id="UP000199568"/>
    </source>
</evidence>
<dbReference type="FunFam" id="3.40.50.2300:FF:000018">
    <property type="entry name" value="DNA-binding transcriptional regulator NtrC"/>
    <property type="match status" value="1"/>
</dbReference>
<dbReference type="Gene3D" id="1.10.8.60">
    <property type="match status" value="1"/>
</dbReference>
<dbReference type="InterPro" id="IPR025662">
    <property type="entry name" value="Sigma_54_int_dom_ATP-bd_1"/>
</dbReference>
<dbReference type="STRING" id="426128.SAMN05660297_01233"/>
<dbReference type="SMART" id="SM00448">
    <property type="entry name" value="REC"/>
    <property type="match status" value="1"/>
</dbReference>
<dbReference type="Gene3D" id="3.40.50.2300">
    <property type="match status" value="1"/>
</dbReference>
<keyword evidence="2 8" id="KW-0597">Phosphoprotein</keyword>
<dbReference type="PROSITE" id="PS00675">
    <property type="entry name" value="SIGMA54_INTERACT_1"/>
    <property type="match status" value="1"/>
</dbReference>
<feature type="domain" description="Response regulatory" evidence="10">
    <location>
        <begin position="3"/>
        <end position="117"/>
    </location>
</feature>
<dbReference type="InterPro" id="IPR002078">
    <property type="entry name" value="Sigma_54_int"/>
</dbReference>
<evidence type="ECO:0000256" key="1">
    <source>
        <dbReference type="ARBA" id="ARBA00018672"/>
    </source>
</evidence>
<dbReference type="PRINTS" id="PR01590">
    <property type="entry name" value="HTHFIS"/>
</dbReference>
<dbReference type="GO" id="GO:0006355">
    <property type="term" value="P:regulation of DNA-templated transcription"/>
    <property type="evidence" value="ECO:0007669"/>
    <property type="project" value="InterPro"/>
</dbReference>
<evidence type="ECO:0000313" key="11">
    <source>
        <dbReference type="EMBL" id="SET05316.1"/>
    </source>
</evidence>
<dbReference type="Gene3D" id="1.10.10.60">
    <property type="entry name" value="Homeodomain-like"/>
    <property type="match status" value="1"/>
</dbReference>
<dbReference type="PANTHER" id="PTHR32071">
    <property type="entry name" value="TRANSCRIPTIONAL REGULATORY PROTEIN"/>
    <property type="match status" value="1"/>
</dbReference>
<dbReference type="SMART" id="SM00382">
    <property type="entry name" value="AAA"/>
    <property type="match status" value="1"/>
</dbReference>
<dbReference type="InterPro" id="IPR002197">
    <property type="entry name" value="HTH_Fis"/>
</dbReference>
<feature type="domain" description="Sigma-54 factor interaction" evidence="9">
    <location>
        <begin position="141"/>
        <end position="370"/>
    </location>
</feature>
<sequence>MKKILVVDDEKNMRWAIKRALAKENYKIYEGTNGLEAIEIFQQEEPDMILMDLKMPGMDGLEALAKIKELKEETPIIMITAHGTTESAVEAMKLGALDYISKPFDIEELKIVIDKALQVGELRKEVNYLREELEKNTGKTIIGNSPGIQRILGIVEKVAKTPATVLILGESGTGKEVIANTIHYSSDRNKKPYIKVNCGAIPENLMESELFGHEKGAFTGAIQRKIGKFQKAHSGTIFLDEIGELDLSMQVKLLRVLQEMEFERVGGNEKIKVDVRVIAATNRDLFKMVKEGSFREDLYYRLNVIPILIPPLRERKEDIPLLLNYFLAEFGKKIGRKNMTLDEAAREKMINYHWRGNIRELENVIERMILLADDHIIRKKSLPFEIVNEEERKDPFTLPEEGIDIEVLEKRLILQALERTDYNQTRAAQLLGMTRHTLLYRMDKYDIKKK</sequence>
<protein>
    <recommendedName>
        <fullName evidence="1">Stage 0 sporulation protein A homolog</fullName>
    </recommendedName>
</protein>
<gene>
    <name evidence="11" type="ORF">SAMN05660297_01233</name>
</gene>
<dbReference type="InterPro" id="IPR009057">
    <property type="entry name" value="Homeodomain-like_sf"/>
</dbReference>
<dbReference type="OrthoDB" id="9803970at2"/>
<dbReference type="SUPFAM" id="SSF52540">
    <property type="entry name" value="P-loop containing nucleoside triphosphate hydrolases"/>
    <property type="match status" value="1"/>
</dbReference>
<dbReference type="GO" id="GO:0005524">
    <property type="term" value="F:ATP binding"/>
    <property type="evidence" value="ECO:0007669"/>
    <property type="project" value="UniProtKB-KW"/>
</dbReference>
<dbReference type="InterPro" id="IPR027417">
    <property type="entry name" value="P-loop_NTPase"/>
</dbReference>
<evidence type="ECO:0000256" key="7">
    <source>
        <dbReference type="ARBA" id="ARBA00024867"/>
    </source>
</evidence>
<dbReference type="RefSeq" id="WP_090440899.1">
    <property type="nucleotide sequence ID" value="NZ_FOHU01000004.1"/>
</dbReference>
<dbReference type="InterPro" id="IPR058031">
    <property type="entry name" value="AAA_lid_NorR"/>
</dbReference>
<dbReference type="InterPro" id="IPR003593">
    <property type="entry name" value="AAA+_ATPase"/>
</dbReference>
<keyword evidence="12" id="KW-1185">Reference proteome</keyword>
<dbReference type="Pfam" id="PF02954">
    <property type="entry name" value="HTH_8"/>
    <property type="match status" value="1"/>
</dbReference>
<dbReference type="PANTHER" id="PTHR32071:SF113">
    <property type="entry name" value="ALGINATE BIOSYNTHESIS TRANSCRIPTIONAL REGULATORY PROTEIN ALGB"/>
    <property type="match status" value="1"/>
</dbReference>
<keyword evidence="4" id="KW-0067">ATP-binding</keyword>